<reference evidence="1" key="1">
    <citation type="submission" date="2020-05" db="EMBL/GenBank/DDBJ databases">
        <authorList>
            <person name="Chiriac C."/>
            <person name="Salcher M."/>
            <person name="Ghai R."/>
            <person name="Kavagutti S V."/>
        </authorList>
    </citation>
    <scope>NUCLEOTIDE SEQUENCE</scope>
</reference>
<evidence type="ECO:0000313" key="1">
    <source>
        <dbReference type="EMBL" id="CAB5079728.1"/>
    </source>
</evidence>
<dbReference type="EMBL" id="LR798190">
    <property type="protein sequence ID" value="CAB5079728.1"/>
    <property type="molecule type" value="Genomic_DNA"/>
</dbReference>
<proteinExistence type="predicted"/>
<gene>
    <name evidence="1" type="ORF">UFOVP141_48</name>
</gene>
<protein>
    <submittedName>
        <fullName evidence="1">Uncharacterized protein</fullName>
    </submittedName>
</protein>
<accession>A0A6J7VQR9</accession>
<organism evidence="1">
    <name type="scientific">uncultured Caudovirales phage</name>
    <dbReference type="NCBI Taxonomy" id="2100421"/>
    <lineage>
        <taxon>Viruses</taxon>
        <taxon>Duplodnaviria</taxon>
        <taxon>Heunggongvirae</taxon>
        <taxon>Uroviricota</taxon>
        <taxon>Caudoviricetes</taxon>
        <taxon>Peduoviridae</taxon>
        <taxon>Maltschvirus</taxon>
        <taxon>Maltschvirus maltsch</taxon>
    </lineage>
</organism>
<sequence length="95" mass="10454">MQGMSKLIQELQDARNMAALRASDPLNAMRKIYAHITFINRLKAEIATAGVLMASDPSVSCDSFMGIQIIESSVMPDHMAVALDRNNNILAVLHR</sequence>
<name>A0A6J7VQR9_9CAUD</name>